<dbReference type="EMBL" id="JAGTJR010000001">
    <property type="protein sequence ID" value="KAH7065541.1"/>
    <property type="molecule type" value="Genomic_DNA"/>
</dbReference>
<keyword evidence="2" id="KW-1133">Transmembrane helix</keyword>
<evidence type="ECO:0000256" key="2">
    <source>
        <dbReference type="SAM" id="Phobius"/>
    </source>
</evidence>
<gene>
    <name evidence="4" type="ORF">B0J12DRAFT_39630</name>
</gene>
<feature type="transmembrane region" description="Helical" evidence="2">
    <location>
        <begin position="290"/>
        <end position="310"/>
    </location>
</feature>
<keyword evidence="2" id="KW-0812">Transmembrane</keyword>
<dbReference type="InterPro" id="IPR046529">
    <property type="entry name" value="DUF6594"/>
</dbReference>
<accession>A0ABQ8GWA9</accession>
<dbReference type="PANTHER" id="PTHR34502">
    <property type="entry name" value="DUF6594 DOMAIN-CONTAINING PROTEIN-RELATED"/>
    <property type="match status" value="1"/>
</dbReference>
<evidence type="ECO:0000313" key="4">
    <source>
        <dbReference type="EMBL" id="KAH7065541.1"/>
    </source>
</evidence>
<feature type="region of interest" description="Disordered" evidence="1">
    <location>
        <begin position="1"/>
        <end position="44"/>
    </location>
</feature>
<organism evidence="4 5">
    <name type="scientific">Macrophomina phaseolina</name>
    <dbReference type="NCBI Taxonomy" id="35725"/>
    <lineage>
        <taxon>Eukaryota</taxon>
        <taxon>Fungi</taxon>
        <taxon>Dikarya</taxon>
        <taxon>Ascomycota</taxon>
        <taxon>Pezizomycotina</taxon>
        <taxon>Dothideomycetes</taxon>
        <taxon>Dothideomycetes incertae sedis</taxon>
        <taxon>Botryosphaeriales</taxon>
        <taxon>Botryosphaeriaceae</taxon>
        <taxon>Macrophomina</taxon>
    </lineage>
</organism>
<comment type="caution">
    <text evidence="4">The sequence shown here is derived from an EMBL/GenBank/DDBJ whole genome shotgun (WGS) entry which is preliminary data.</text>
</comment>
<feature type="domain" description="DUF6594" evidence="3">
    <location>
        <begin position="81"/>
        <end position="359"/>
    </location>
</feature>
<name>A0ABQ8GWA9_9PEZI</name>
<feature type="transmembrane region" description="Helical" evidence="2">
    <location>
        <begin position="322"/>
        <end position="341"/>
    </location>
</feature>
<evidence type="ECO:0000313" key="5">
    <source>
        <dbReference type="Proteomes" id="UP000774617"/>
    </source>
</evidence>
<protein>
    <recommendedName>
        <fullName evidence="3">DUF6594 domain-containing protein</fullName>
    </recommendedName>
</protein>
<keyword evidence="2" id="KW-0472">Membrane</keyword>
<reference evidence="4 5" key="1">
    <citation type="journal article" date="2021" name="Nat. Commun.">
        <title>Genetic determinants of endophytism in the Arabidopsis root mycobiome.</title>
        <authorList>
            <person name="Mesny F."/>
            <person name="Miyauchi S."/>
            <person name="Thiergart T."/>
            <person name="Pickel B."/>
            <person name="Atanasova L."/>
            <person name="Karlsson M."/>
            <person name="Huettel B."/>
            <person name="Barry K.W."/>
            <person name="Haridas S."/>
            <person name="Chen C."/>
            <person name="Bauer D."/>
            <person name="Andreopoulos W."/>
            <person name="Pangilinan J."/>
            <person name="LaButti K."/>
            <person name="Riley R."/>
            <person name="Lipzen A."/>
            <person name="Clum A."/>
            <person name="Drula E."/>
            <person name="Henrissat B."/>
            <person name="Kohler A."/>
            <person name="Grigoriev I.V."/>
            <person name="Martin F.M."/>
            <person name="Hacquard S."/>
        </authorList>
    </citation>
    <scope>NUCLEOTIDE SEQUENCE [LARGE SCALE GENOMIC DNA]</scope>
    <source>
        <strain evidence="4 5">MPI-SDFR-AT-0080</strain>
    </source>
</reference>
<sequence>MVIEIDPEYESGSAGSPRSRPEERTAAAQTQQARRDDAGSTQRTGLLPKVAAALGLGPEPELDGRFKDLKVKRLVDYPDGYPQYAAFLNTDANFRIYRRFGTLRNRVMLHRQFELAELEKRLDRLDELDDTPERRRRLSSIRFDKAQQDSERNGLIEEIDSKLEHYDALLARERDSLAMDTPTRRNHRNLVNYVWNKRKIAKSEIELLNRIDDFVILSKDQDSPFHAFLENVLSQIFFLLAASKFAPSEGISLSTKPALQRIFVSETQKEKARGAERTRISLFSKTRINMLIQLIVALITLTLLVVPVCLLFDMDLTDKAKVVIVVVFVLVFPVSILFFATPRPHELFAATAAYTAVLVVFLSNVTGGEVPRQAESQRET</sequence>
<dbReference type="Pfam" id="PF20237">
    <property type="entry name" value="DUF6594"/>
    <property type="match status" value="1"/>
</dbReference>
<evidence type="ECO:0000256" key="1">
    <source>
        <dbReference type="SAM" id="MobiDB-lite"/>
    </source>
</evidence>
<feature type="transmembrane region" description="Helical" evidence="2">
    <location>
        <begin position="347"/>
        <end position="365"/>
    </location>
</feature>
<proteinExistence type="predicted"/>
<evidence type="ECO:0000259" key="3">
    <source>
        <dbReference type="Pfam" id="PF20237"/>
    </source>
</evidence>
<dbReference type="Proteomes" id="UP000774617">
    <property type="component" value="Unassembled WGS sequence"/>
</dbReference>
<keyword evidence="5" id="KW-1185">Reference proteome</keyword>
<dbReference type="PANTHER" id="PTHR34502:SF3">
    <property type="entry name" value="DUF6594 DOMAIN-CONTAINING PROTEIN"/>
    <property type="match status" value="1"/>
</dbReference>